<feature type="domain" description="RagB/SusD" evidence="6">
    <location>
        <begin position="323"/>
        <end position="423"/>
    </location>
</feature>
<dbReference type="Pfam" id="PF07980">
    <property type="entry name" value="SusD_RagB"/>
    <property type="match status" value="1"/>
</dbReference>
<dbReference type="InterPro" id="IPR033985">
    <property type="entry name" value="SusD-like_N"/>
</dbReference>
<sequence length="464" mass="52477">MKKAIHYHIKKYIYLLLCPLLFLGCEDFLEAEDPLGQLNSPLVFEDEATATAAVTTLYAKLRDEVLLTGNTQGLGLLMGIYADEMDYYGFGGEPLDSFYQHQVFSDDVIAENLWTQSYALIYMGNAILEGLETSQILSAESKAQLRGEVLFIRALSYFYLVNLYGDIPYAITTNYEVNSILSRMPASQVYENIVIDLNESKTLLGTNYISGERTRVNSMGVSALLARIYLYTEQWNAAEMEASAVINNTSLYNLETEVSNEFLKESPSAILQFKPKTEGNNTLEASTFIFTAGPPPLVSLEPQLIEGMEADDQRREQWIGEVTDGSQTWYYPNKYQNNSNTGTSMEYSIVFRISEQYLIRAEAKAKLGNLPDALEDLNTIRNRAGLMDSEATTQNEILEAIFQERYHELFSEFGHRWFDLKRLGLANEILAPIKPGWKPTDVLLPIPENELLMNPNLYPQNPGY</sequence>
<evidence type="ECO:0000256" key="2">
    <source>
        <dbReference type="ARBA" id="ARBA00006275"/>
    </source>
</evidence>
<dbReference type="EMBL" id="JSVU01000002">
    <property type="protein sequence ID" value="KJJ39314.1"/>
    <property type="molecule type" value="Genomic_DNA"/>
</dbReference>
<gene>
    <name evidence="8" type="ORF">MB09_03460</name>
</gene>
<dbReference type="Gene3D" id="1.25.40.390">
    <property type="match status" value="1"/>
</dbReference>
<evidence type="ECO:0000256" key="5">
    <source>
        <dbReference type="ARBA" id="ARBA00023237"/>
    </source>
</evidence>
<evidence type="ECO:0000313" key="9">
    <source>
        <dbReference type="Proteomes" id="UP000033497"/>
    </source>
</evidence>
<protein>
    <submittedName>
        <fullName evidence="8">Starch-binding protein</fullName>
    </submittedName>
</protein>
<dbReference type="PROSITE" id="PS51257">
    <property type="entry name" value="PROKAR_LIPOPROTEIN"/>
    <property type="match status" value="1"/>
</dbReference>
<dbReference type="SUPFAM" id="SSF48452">
    <property type="entry name" value="TPR-like"/>
    <property type="match status" value="1"/>
</dbReference>
<dbReference type="RefSeq" id="WP_045079488.1">
    <property type="nucleotide sequence ID" value="NZ_JSVU01000002.1"/>
</dbReference>
<evidence type="ECO:0000259" key="7">
    <source>
        <dbReference type="Pfam" id="PF14322"/>
    </source>
</evidence>
<evidence type="ECO:0000259" key="6">
    <source>
        <dbReference type="Pfam" id="PF07980"/>
    </source>
</evidence>
<keyword evidence="9" id="KW-1185">Reference proteome</keyword>
<name>A0ABR5DKL2_9FLAO</name>
<comment type="similarity">
    <text evidence="2">Belongs to the SusD family.</text>
</comment>
<accession>A0ABR5DKL2</accession>
<evidence type="ECO:0000256" key="3">
    <source>
        <dbReference type="ARBA" id="ARBA00022729"/>
    </source>
</evidence>
<organism evidence="8 9">
    <name type="scientific">Aequorivita vladivostokensis</name>
    <dbReference type="NCBI Taxonomy" id="171194"/>
    <lineage>
        <taxon>Bacteria</taxon>
        <taxon>Pseudomonadati</taxon>
        <taxon>Bacteroidota</taxon>
        <taxon>Flavobacteriia</taxon>
        <taxon>Flavobacteriales</taxon>
        <taxon>Flavobacteriaceae</taxon>
        <taxon>Aequorivita</taxon>
    </lineage>
</organism>
<dbReference type="Pfam" id="PF14322">
    <property type="entry name" value="SusD-like_3"/>
    <property type="match status" value="1"/>
</dbReference>
<evidence type="ECO:0000313" key="8">
    <source>
        <dbReference type="EMBL" id="KJJ39314.1"/>
    </source>
</evidence>
<dbReference type="CDD" id="cd08977">
    <property type="entry name" value="SusD"/>
    <property type="match status" value="1"/>
</dbReference>
<dbReference type="InterPro" id="IPR012944">
    <property type="entry name" value="SusD_RagB_dom"/>
</dbReference>
<feature type="domain" description="SusD-like N-terminal" evidence="7">
    <location>
        <begin position="98"/>
        <end position="230"/>
    </location>
</feature>
<keyword evidence="3" id="KW-0732">Signal</keyword>
<dbReference type="Proteomes" id="UP000033497">
    <property type="component" value="Unassembled WGS sequence"/>
</dbReference>
<keyword evidence="4" id="KW-0472">Membrane</keyword>
<evidence type="ECO:0000256" key="1">
    <source>
        <dbReference type="ARBA" id="ARBA00004442"/>
    </source>
</evidence>
<keyword evidence="5" id="KW-0998">Cell outer membrane</keyword>
<dbReference type="InterPro" id="IPR011990">
    <property type="entry name" value="TPR-like_helical_dom_sf"/>
</dbReference>
<comment type="caution">
    <text evidence="8">The sequence shown here is derived from an EMBL/GenBank/DDBJ whole genome shotgun (WGS) entry which is preliminary data.</text>
</comment>
<reference evidence="8 9" key="1">
    <citation type="submission" date="2014-10" db="EMBL/GenBank/DDBJ databases">
        <title>Genome sequencing of Vitellibacter vladivostokensis KMM 3516.</title>
        <authorList>
            <person name="Thevarajoo S."/>
            <person name="Selvaratnam C."/>
            <person name="Goh K.M."/>
            <person name="Chong C.S."/>
        </authorList>
    </citation>
    <scope>NUCLEOTIDE SEQUENCE [LARGE SCALE GENOMIC DNA]</scope>
    <source>
        <strain evidence="8 9">KMM 3516</strain>
    </source>
</reference>
<proteinExistence type="inferred from homology"/>
<comment type="subcellular location">
    <subcellularLocation>
        <location evidence="1">Cell outer membrane</location>
    </subcellularLocation>
</comment>
<evidence type="ECO:0000256" key="4">
    <source>
        <dbReference type="ARBA" id="ARBA00023136"/>
    </source>
</evidence>